<comment type="caution">
    <text evidence="3">The sequence shown here is derived from an EMBL/GenBank/DDBJ whole genome shotgun (WGS) entry which is preliminary data.</text>
</comment>
<name>A0A9Q3WK27_9RHOB</name>
<dbReference type="InterPro" id="IPR036873">
    <property type="entry name" value="Rhodanese-like_dom_sf"/>
</dbReference>
<organism evidence="3 4">
    <name type="scientific">Ruegeria pomeroyi</name>
    <dbReference type="NCBI Taxonomy" id="89184"/>
    <lineage>
        <taxon>Bacteria</taxon>
        <taxon>Pseudomonadati</taxon>
        <taxon>Pseudomonadota</taxon>
        <taxon>Alphaproteobacteria</taxon>
        <taxon>Rhodobacterales</taxon>
        <taxon>Roseobacteraceae</taxon>
        <taxon>Ruegeria</taxon>
    </lineage>
</organism>
<feature type="chain" id="PRO_5040323989" evidence="1">
    <location>
        <begin position="22"/>
        <end position="195"/>
    </location>
</feature>
<dbReference type="EMBL" id="JAGQAF010000003">
    <property type="protein sequence ID" value="MCE8536963.1"/>
    <property type="molecule type" value="Genomic_DNA"/>
</dbReference>
<sequence>MRIATALLAIALSGLSGVVLAETSDAIRARKPDLFHPETGFRIDRHRAPVPVDIPPPARKVSALWARKLIARGAVALDVYGASQSRYDELDGTWLVPEPRQSLPGAVWLPEVGRGVLEPAMQAYLERELQRLTGGSKARAIVVFCVADCWMSWNAAQRIAGLGYLQVHWFPLGTDGWRELGWPLEPVEPVPVPVD</sequence>
<evidence type="ECO:0000259" key="2">
    <source>
        <dbReference type="PROSITE" id="PS50206"/>
    </source>
</evidence>
<evidence type="ECO:0000313" key="3">
    <source>
        <dbReference type="EMBL" id="MCE8536963.1"/>
    </source>
</evidence>
<feature type="signal peptide" evidence="1">
    <location>
        <begin position="1"/>
        <end position="21"/>
    </location>
</feature>
<dbReference type="Proteomes" id="UP000813672">
    <property type="component" value="Unassembled WGS sequence"/>
</dbReference>
<keyword evidence="1" id="KW-0732">Signal</keyword>
<reference evidence="3" key="1">
    <citation type="journal article" date="2021" name="Environ. Microbiol.">
        <title>Cryptic niche differentiation of novel sediment ecotypes of Rugeria pomeroyi correlates with nitrate respiration.</title>
        <authorList>
            <person name="Lin X."/>
            <person name="McNichol J."/>
            <person name="Chu X."/>
            <person name="Qian Y."/>
            <person name="Luo H."/>
        </authorList>
    </citation>
    <scope>NUCLEOTIDE SEQUENCE</scope>
    <source>
        <strain evidence="3">SZCCDBB064</strain>
    </source>
</reference>
<dbReference type="AlphaFoldDB" id="A0A9Q3WK27"/>
<evidence type="ECO:0000313" key="4">
    <source>
        <dbReference type="Proteomes" id="UP000813672"/>
    </source>
</evidence>
<dbReference type="RefSeq" id="WP_234183244.1">
    <property type="nucleotide sequence ID" value="NZ_JAGQAF010000003.1"/>
</dbReference>
<dbReference type="InterPro" id="IPR022376">
    <property type="entry name" value="PQQ_CXXCW"/>
</dbReference>
<dbReference type="NCBIfam" id="TIGR03865">
    <property type="entry name" value="PQQ_CXXCW"/>
    <property type="match status" value="1"/>
</dbReference>
<dbReference type="Gene3D" id="3.40.250.10">
    <property type="entry name" value="Rhodanese-like domain"/>
    <property type="match status" value="1"/>
</dbReference>
<feature type="domain" description="Rhodanese" evidence="2">
    <location>
        <begin position="103"/>
        <end position="186"/>
    </location>
</feature>
<evidence type="ECO:0000256" key="1">
    <source>
        <dbReference type="SAM" id="SignalP"/>
    </source>
</evidence>
<protein>
    <submittedName>
        <fullName evidence="3">PQQ-dependent catabolism-associated CXXCW motif protein</fullName>
    </submittedName>
</protein>
<dbReference type="CDD" id="cd00158">
    <property type="entry name" value="RHOD"/>
    <property type="match status" value="1"/>
</dbReference>
<dbReference type="SUPFAM" id="SSF52821">
    <property type="entry name" value="Rhodanese/Cell cycle control phosphatase"/>
    <property type="match status" value="1"/>
</dbReference>
<dbReference type="PROSITE" id="PS50206">
    <property type="entry name" value="RHODANESE_3"/>
    <property type="match status" value="1"/>
</dbReference>
<accession>A0A9Q3WK27</accession>
<proteinExistence type="predicted"/>
<gene>
    <name evidence="3" type="ORF">KBY27_05810</name>
</gene>
<dbReference type="InterPro" id="IPR001763">
    <property type="entry name" value="Rhodanese-like_dom"/>
</dbReference>